<dbReference type="SMART" id="SM00909">
    <property type="entry name" value="Germane"/>
    <property type="match status" value="1"/>
</dbReference>
<evidence type="ECO:0000256" key="1">
    <source>
        <dbReference type="SAM" id="SignalP"/>
    </source>
</evidence>
<evidence type="ECO:0000313" key="4">
    <source>
        <dbReference type="Proteomes" id="UP000521748"/>
    </source>
</evidence>
<dbReference type="Proteomes" id="UP000521748">
    <property type="component" value="Unassembled WGS sequence"/>
</dbReference>
<organism evidence="3 4">
    <name type="scientific">Psychromicrobium silvestre</name>
    <dbReference type="NCBI Taxonomy" id="1645614"/>
    <lineage>
        <taxon>Bacteria</taxon>
        <taxon>Bacillati</taxon>
        <taxon>Actinomycetota</taxon>
        <taxon>Actinomycetes</taxon>
        <taxon>Micrococcales</taxon>
        <taxon>Micrococcaceae</taxon>
        <taxon>Psychromicrobium</taxon>
    </lineage>
</organism>
<name>A0A7Y9LRR1_9MICC</name>
<keyword evidence="1" id="KW-0732">Signal</keyword>
<evidence type="ECO:0000259" key="2">
    <source>
        <dbReference type="SMART" id="SM00909"/>
    </source>
</evidence>
<gene>
    <name evidence="3" type="ORF">FHU41_000600</name>
</gene>
<dbReference type="Pfam" id="PF10646">
    <property type="entry name" value="Germane"/>
    <property type="match status" value="1"/>
</dbReference>
<sequence>MSLLAALVCVLFLAACGQASSLGSATNVPTNASADVGTAGVSSLETAESSAEVPVYWLGHSNDKSALYREFLPLEAGADPIQAALQLMTSGKPLDPDYSTPWSKASKIAASISANNVITVDISADAFNQRIDNPTAQLAVQELVYTATGAAANAGLISSNQSVQVSILVDGHTDFMAFDQVKLDRTLSRDASVQAPIWIIYPQQGTTVQNGPIDVTGVGPVGATTVKWTVVRVDPAGGKADYQSGTTPVLTEDPNRSFAFSINPPPGQYDLLVYSVDPRQPSVRLNMDSKSFTVK</sequence>
<proteinExistence type="predicted"/>
<accession>A0A7Y9LRR1</accession>
<dbReference type="EMBL" id="JACBYQ010000001">
    <property type="protein sequence ID" value="NYE94379.1"/>
    <property type="molecule type" value="Genomic_DNA"/>
</dbReference>
<feature type="domain" description="GerMN" evidence="2">
    <location>
        <begin position="81"/>
        <end position="178"/>
    </location>
</feature>
<dbReference type="InterPro" id="IPR019606">
    <property type="entry name" value="GerMN"/>
</dbReference>
<keyword evidence="4" id="KW-1185">Reference proteome</keyword>
<comment type="caution">
    <text evidence="3">The sequence shown here is derived from an EMBL/GenBank/DDBJ whole genome shotgun (WGS) entry which is preliminary data.</text>
</comment>
<evidence type="ECO:0000313" key="3">
    <source>
        <dbReference type="EMBL" id="NYE94379.1"/>
    </source>
</evidence>
<reference evidence="3 4" key="1">
    <citation type="submission" date="2020-07" db="EMBL/GenBank/DDBJ databases">
        <title>Sequencing the genomes of 1000 actinobacteria strains.</title>
        <authorList>
            <person name="Klenk H.-P."/>
        </authorList>
    </citation>
    <scope>NUCLEOTIDE SEQUENCE [LARGE SCALE GENOMIC DNA]</scope>
    <source>
        <strain evidence="3 4">DSM 102047</strain>
    </source>
</reference>
<protein>
    <submittedName>
        <fullName evidence="3">Spore germination protein GerM</fullName>
    </submittedName>
</protein>
<dbReference type="RefSeq" id="WP_179388149.1">
    <property type="nucleotide sequence ID" value="NZ_JACBYQ010000001.1"/>
</dbReference>
<feature type="signal peptide" evidence="1">
    <location>
        <begin position="1"/>
        <end position="19"/>
    </location>
</feature>
<dbReference type="AlphaFoldDB" id="A0A7Y9LRR1"/>
<feature type="chain" id="PRO_5039614145" evidence="1">
    <location>
        <begin position="20"/>
        <end position="295"/>
    </location>
</feature>